<protein>
    <submittedName>
        <fullName evidence="2">GNAT family N-acetyltransferase</fullName>
    </submittedName>
</protein>
<dbReference type="InterPro" id="IPR016181">
    <property type="entry name" value="Acyl_CoA_acyltransferase"/>
</dbReference>
<accession>A0AA41W8P3</accession>
<name>A0AA41W8P3_9GAMM</name>
<dbReference type="GO" id="GO:0016747">
    <property type="term" value="F:acyltransferase activity, transferring groups other than amino-acyl groups"/>
    <property type="evidence" value="ECO:0007669"/>
    <property type="project" value="InterPro"/>
</dbReference>
<reference evidence="2 3" key="1">
    <citation type="journal article" date="2013" name="Antonie Van Leeuwenhoek">
        <title>Echinimonas agarilytica gen. nov., sp. nov., a new gammaproteobacterium isolated from the sea urchin Strongylocentrotus intermedius.</title>
        <authorList>
            <person name="Nedashkovskaya O.I."/>
            <person name="Stenkova A.M."/>
            <person name="Zhukova N.V."/>
            <person name="Van Trappen S."/>
            <person name="Lee J.S."/>
            <person name="Kim S.B."/>
        </authorList>
    </citation>
    <scope>NUCLEOTIDE SEQUENCE [LARGE SCALE GENOMIC DNA]</scope>
    <source>
        <strain evidence="2 3">KMM 6351</strain>
    </source>
</reference>
<dbReference type="EMBL" id="JAMQGP010000008">
    <property type="protein sequence ID" value="MCM2681105.1"/>
    <property type="molecule type" value="Genomic_DNA"/>
</dbReference>
<dbReference type="InterPro" id="IPR000182">
    <property type="entry name" value="GNAT_dom"/>
</dbReference>
<dbReference type="PROSITE" id="PS51186">
    <property type="entry name" value="GNAT"/>
    <property type="match status" value="1"/>
</dbReference>
<feature type="domain" description="N-acetyltransferase" evidence="1">
    <location>
        <begin position="3"/>
        <end position="148"/>
    </location>
</feature>
<dbReference type="Proteomes" id="UP001165393">
    <property type="component" value="Unassembled WGS sequence"/>
</dbReference>
<dbReference type="Gene3D" id="3.40.630.30">
    <property type="match status" value="1"/>
</dbReference>
<evidence type="ECO:0000313" key="3">
    <source>
        <dbReference type="Proteomes" id="UP001165393"/>
    </source>
</evidence>
<gene>
    <name evidence="2" type="ORF">NAF29_15730</name>
</gene>
<evidence type="ECO:0000259" key="1">
    <source>
        <dbReference type="PROSITE" id="PS51186"/>
    </source>
</evidence>
<comment type="caution">
    <text evidence="2">The sequence shown here is derived from an EMBL/GenBank/DDBJ whole genome shotgun (WGS) entry which is preliminary data.</text>
</comment>
<sequence length="148" mass="16616">MNFKVKPITAAQTILLRHQILRPHRHVSTAYFDGDDSTDSLHLGAYSGDELACVASFMKAQCPGFPTLGAHYQLRGMATATEWQRRGAGTALLQYMPTYLREFDAELVWCNSRINAISFYLKIGFTQSSEPFDIVDVGQHVQMIRSLS</sequence>
<keyword evidence="3" id="KW-1185">Reference proteome</keyword>
<dbReference type="Pfam" id="PF13673">
    <property type="entry name" value="Acetyltransf_10"/>
    <property type="match status" value="1"/>
</dbReference>
<dbReference type="CDD" id="cd04301">
    <property type="entry name" value="NAT_SF"/>
    <property type="match status" value="1"/>
</dbReference>
<dbReference type="AlphaFoldDB" id="A0AA41W8P3"/>
<proteinExistence type="predicted"/>
<dbReference type="RefSeq" id="WP_251262575.1">
    <property type="nucleotide sequence ID" value="NZ_JAMQGP010000008.1"/>
</dbReference>
<evidence type="ECO:0000313" key="2">
    <source>
        <dbReference type="EMBL" id="MCM2681105.1"/>
    </source>
</evidence>
<organism evidence="2 3">
    <name type="scientific">Echinimonas agarilytica</name>
    <dbReference type="NCBI Taxonomy" id="1215918"/>
    <lineage>
        <taxon>Bacteria</taxon>
        <taxon>Pseudomonadati</taxon>
        <taxon>Pseudomonadota</taxon>
        <taxon>Gammaproteobacteria</taxon>
        <taxon>Alteromonadales</taxon>
        <taxon>Echinimonadaceae</taxon>
        <taxon>Echinimonas</taxon>
    </lineage>
</organism>
<dbReference type="SUPFAM" id="SSF55729">
    <property type="entry name" value="Acyl-CoA N-acyltransferases (Nat)"/>
    <property type="match status" value="1"/>
</dbReference>